<dbReference type="GO" id="GO:0001763">
    <property type="term" value="P:morphogenesis of a branching structure"/>
    <property type="evidence" value="ECO:0007669"/>
    <property type="project" value="InterPro"/>
</dbReference>
<evidence type="ECO:0000256" key="4">
    <source>
        <dbReference type="SAM" id="MobiDB-lite"/>
    </source>
</evidence>
<feature type="region of interest" description="Disordered" evidence="4">
    <location>
        <begin position="57"/>
        <end position="93"/>
    </location>
</feature>
<evidence type="ECO:0000256" key="1">
    <source>
        <dbReference type="ARBA" id="ARBA00022604"/>
    </source>
</evidence>
<gene>
    <name evidence="5" type="ORF">E1A91_A12G123500v1</name>
</gene>
<dbReference type="PANTHER" id="PTHR38366:SF1">
    <property type="entry name" value="PROTEIN TILLER ANGLE CONTROL 1"/>
    <property type="match status" value="1"/>
</dbReference>
<reference evidence="5 6" key="1">
    <citation type="submission" date="2019-07" db="EMBL/GenBank/DDBJ databases">
        <title>WGS assembly of Gossypium mustelinum.</title>
        <authorList>
            <person name="Chen Z.J."/>
            <person name="Sreedasyam A."/>
            <person name="Ando A."/>
            <person name="Song Q."/>
            <person name="De L."/>
            <person name="Hulse-Kemp A."/>
            <person name="Ding M."/>
            <person name="Ye W."/>
            <person name="Kirkbride R."/>
            <person name="Jenkins J."/>
            <person name="Plott C."/>
            <person name="Lovell J."/>
            <person name="Lin Y.-M."/>
            <person name="Vaughn R."/>
            <person name="Liu B."/>
            <person name="Li W."/>
            <person name="Simpson S."/>
            <person name="Scheffler B."/>
            <person name="Saski C."/>
            <person name="Grover C."/>
            <person name="Hu G."/>
            <person name="Conover J."/>
            <person name="Carlson J."/>
            <person name="Shu S."/>
            <person name="Boston L."/>
            <person name="Williams M."/>
            <person name="Peterson D."/>
            <person name="Mcgee K."/>
            <person name="Jones D."/>
            <person name="Wendel J."/>
            <person name="Stelly D."/>
            <person name="Grimwood J."/>
            <person name="Schmutz J."/>
        </authorList>
    </citation>
    <scope>NUCLEOTIDE SEQUENCE [LARGE SCALE GENOMIC DNA]</scope>
    <source>
        <strain evidence="5">1408120.09</strain>
    </source>
</reference>
<dbReference type="InterPro" id="IPR044989">
    <property type="entry name" value="TAC1"/>
</dbReference>
<name>A0A5D2WV13_GOSMU</name>
<dbReference type="Proteomes" id="UP000323597">
    <property type="component" value="Chromosome A12"/>
</dbReference>
<evidence type="ECO:0000313" key="5">
    <source>
        <dbReference type="EMBL" id="TYJ04871.1"/>
    </source>
</evidence>
<dbReference type="EMBL" id="CM017647">
    <property type="protein sequence ID" value="TYJ04871.1"/>
    <property type="molecule type" value="Genomic_DNA"/>
</dbReference>
<protein>
    <recommendedName>
        <fullName evidence="3">Protein TILLER ANGLE CONTROL 1</fullName>
    </recommendedName>
</protein>
<proteinExistence type="inferred from homology"/>
<dbReference type="PANTHER" id="PTHR38366">
    <property type="entry name" value="NAD-DEPENDENT PROTEIN DEACETYLASE HST1-LIKE PROTEIN"/>
    <property type="match status" value="1"/>
</dbReference>
<keyword evidence="6" id="KW-1185">Reference proteome</keyword>
<evidence type="ECO:0000256" key="3">
    <source>
        <dbReference type="ARBA" id="ARBA00026138"/>
    </source>
</evidence>
<evidence type="ECO:0000256" key="2">
    <source>
        <dbReference type="ARBA" id="ARBA00025796"/>
    </source>
</evidence>
<comment type="similarity">
    <text evidence="2">Belongs to the TAC family.</text>
</comment>
<dbReference type="AlphaFoldDB" id="A0A5D2WV13"/>
<organism evidence="5 6">
    <name type="scientific">Gossypium mustelinum</name>
    <name type="common">Cotton</name>
    <name type="synonym">Gossypium caicoense</name>
    <dbReference type="NCBI Taxonomy" id="34275"/>
    <lineage>
        <taxon>Eukaryota</taxon>
        <taxon>Viridiplantae</taxon>
        <taxon>Streptophyta</taxon>
        <taxon>Embryophyta</taxon>
        <taxon>Tracheophyta</taxon>
        <taxon>Spermatophyta</taxon>
        <taxon>Magnoliopsida</taxon>
        <taxon>eudicotyledons</taxon>
        <taxon>Gunneridae</taxon>
        <taxon>Pentapetalae</taxon>
        <taxon>rosids</taxon>
        <taxon>malvids</taxon>
        <taxon>Malvales</taxon>
        <taxon>Malvaceae</taxon>
        <taxon>Malvoideae</taxon>
        <taxon>Gossypium</taxon>
    </lineage>
</organism>
<sequence length="251" mass="28020">MKIFNWMHRRFNHTILKDGLAPNVKNTDEAIVIEQVALVDVLDGILTIGTLGFDPLESGGQKDYENDDEHGEEQRCSDDSVGDNDDGDVHFDDGNKEVNRLMFGALDHGFKDEAMPVCEIKGQSGNRRRTTLAELFSADSPSGLEMELNCGKKAIVGTKQGNSLAMKLVPQVGEGSGPIKMLQKTMRRMLKRKIHPEVEGKRGQCCKKHEACNSFLCFNLKVLLLQLELRVDDDDDLVQLEINCIVVLCFK</sequence>
<accession>A0A5D2WV13</accession>
<keyword evidence="1" id="KW-0341">Growth regulation</keyword>
<evidence type="ECO:0000313" key="6">
    <source>
        <dbReference type="Proteomes" id="UP000323597"/>
    </source>
</evidence>